<dbReference type="NCBIfam" id="NF006733">
    <property type="entry name" value="PRK09264.1"/>
    <property type="match status" value="1"/>
</dbReference>
<evidence type="ECO:0000256" key="10">
    <source>
        <dbReference type="ARBA" id="ARBA00049111"/>
    </source>
</evidence>
<dbReference type="CDD" id="cd00610">
    <property type="entry name" value="OAT_like"/>
    <property type="match status" value="1"/>
</dbReference>
<evidence type="ECO:0000256" key="11">
    <source>
        <dbReference type="RuleBase" id="RU003560"/>
    </source>
</evidence>
<comment type="catalytic activity">
    <reaction evidence="10 12">
        <text>L-2,4-diaminobutanoate + 2-oxoglutarate = L-aspartate 4-semialdehyde + L-glutamate</text>
        <dbReference type="Rhea" id="RHEA:11160"/>
        <dbReference type="ChEBI" id="CHEBI:16810"/>
        <dbReference type="ChEBI" id="CHEBI:29985"/>
        <dbReference type="ChEBI" id="CHEBI:58761"/>
        <dbReference type="ChEBI" id="CHEBI:537519"/>
        <dbReference type="EC" id="2.6.1.76"/>
    </reaction>
</comment>
<dbReference type="InterPro" id="IPR015421">
    <property type="entry name" value="PyrdxlP-dep_Trfase_major"/>
</dbReference>
<comment type="caution">
    <text evidence="13">The sequence shown here is derived from an EMBL/GenBank/DDBJ whole genome shotgun (WGS) entry which is preliminary data.</text>
</comment>
<name>H0QZ36_9ACTN</name>
<dbReference type="EMBL" id="BAEH01000046">
    <property type="protein sequence ID" value="GAB18087.1"/>
    <property type="molecule type" value="Genomic_DNA"/>
</dbReference>
<reference evidence="13 14" key="1">
    <citation type="submission" date="2011-12" db="EMBL/GenBank/DDBJ databases">
        <title>Whole genome shotgun sequence of Gordonia effusa NBRC 100432.</title>
        <authorList>
            <person name="Yoshida I."/>
            <person name="Takarada H."/>
            <person name="Hosoyama A."/>
            <person name="Tsuchikane K."/>
            <person name="Katsumata H."/>
            <person name="Yamazaki S."/>
            <person name="Fujita N."/>
        </authorList>
    </citation>
    <scope>NUCLEOTIDE SEQUENCE [LARGE SCALE GENOMIC DNA]</scope>
    <source>
        <strain evidence="13 14">NBRC 100432</strain>
    </source>
</reference>
<dbReference type="UniPathway" id="UPA00067">
    <property type="reaction ID" value="UER00121"/>
</dbReference>
<dbReference type="InterPro" id="IPR012773">
    <property type="entry name" value="Ectoine_EctB"/>
</dbReference>
<dbReference type="eggNOG" id="COG0160">
    <property type="taxonomic scope" value="Bacteria"/>
</dbReference>
<keyword evidence="7 12" id="KW-0032">Aminotransferase</keyword>
<comment type="pathway">
    <text evidence="3 12">Amine and polyamine biosynthesis; ectoine biosynthesis; L-ectoine from L-aspartate 4-semialdehyde: step 1/3.</text>
</comment>
<dbReference type="OrthoDB" id="9801052at2"/>
<comment type="similarity">
    <text evidence="4 11">Belongs to the class-III pyridoxal-phosphate-dependent aminotransferase family.</text>
</comment>
<dbReference type="Gene3D" id="3.90.1150.10">
    <property type="entry name" value="Aspartate Aminotransferase, domain 1"/>
    <property type="match status" value="1"/>
</dbReference>
<dbReference type="GO" id="GO:0045303">
    <property type="term" value="F:diaminobutyrate-2-oxoglutarate transaminase activity"/>
    <property type="evidence" value="ECO:0007669"/>
    <property type="project" value="UniProtKB-EC"/>
</dbReference>
<dbReference type="PANTHER" id="PTHR43552">
    <property type="entry name" value="DIAMINOBUTYRATE--2-OXOGLUTARATE AMINOTRANSFERASE"/>
    <property type="match status" value="1"/>
</dbReference>
<comment type="cofactor">
    <cofactor evidence="1 12">
        <name>pyridoxal 5'-phosphate</name>
        <dbReference type="ChEBI" id="CHEBI:597326"/>
    </cofactor>
</comment>
<evidence type="ECO:0000256" key="3">
    <source>
        <dbReference type="ARBA" id="ARBA00004946"/>
    </source>
</evidence>
<evidence type="ECO:0000256" key="4">
    <source>
        <dbReference type="ARBA" id="ARBA00008954"/>
    </source>
</evidence>
<comment type="function">
    <text evidence="2 12">Catalyzes reversively the conversion of L-aspartate beta-semialdehyde (ASA) to L-2,4-diaminobutyrate (DABA) by transamination with L-glutamate.</text>
</comment>
<dbReference type="InterPro" id="IPR004637">
    <property type="entry name" value="Dat"/>
</dbReference>
<dbReference type="InterPro" id="IPR005814">
    <property type="entry name" value="Aminotrans_3"/>
</dbReference>
<evidence type="ECO:0000256" key="9">
    <source>
        <dbReference type="ARBA" id="ARBA00022898"/>
    </source>
</evidence>
<keyword evidence="14" id="KW-1185">Reference proteome</keyword>
<evidence type="ECO:0000313" key="13">
    <source>
        <dbReference type="EMBL" id="GAB18087.1"/>
    </source>
</evidence>
<evidence type="ECO:0000256" key="8">
    <source>
        <dbReference type="ARBA" id="ARBA00022679"/>
    </source>
</evidence>
<dbReference type="PROSITE" id="PS00600">
    <property type="entry name" value="AA_TRANSFER_CLASS_3"/>
    <property type="match status" value="1"/>
</dbReference>
<dbReference type="EC" id="2.6.1.76" evidence="5 12"/>
<protein>
    <recommendedName>
        <fullName evidence="6 12">Diaminobutyrate--2-oxoglutarate transaminase</fullName>
        <ecNumber evidence="5 12">2.6.1.76</ecNumber>
    </recommendedName>
    <alternativeName>
        <fullName evidence="12">DABA aminotransferase</fullName>
    </alternativeName>
</protein>
<accession>H0QZ36</accession>
<dbReference type="GO" id="GO:0019491">
    <property type="term" value="P:ectoine biosynthetic process"/>
    <property type="evidence" value="ECO:0007669"/>
    <property type="project" value="UniProtKB-UniPathway"/>
</dbReference>
<dbReference type="PANTHER" id="PTHR43552:SF2">
    <property type="entry name" value="DIAMINOBUTYRATE--2-OXOGLUTARATE TRANSAMINASE"/>
    <property type="match status" value="1"/>
</dbReference>
<evidence type="ECO:0000256" key="12">
    <source>
        <dbReference type="RuleBase" id="RU365034"/>
    </source>
</evidence>
<evidence type="ECO:0000256" key="7">
    <source>
        <dbReference type="ARBA" id="ARBA00022576"/>
    </source>
</evidence>
<dbReference type="STRING" id="1077974.GOEFS_046_00430"/>
<evidence type="ECO:0000256" key="5">
    <source>
        <dbReference type="ARBA" id="ARBA00013155"/>
    </source>
</evidence>
<keyword evidence="8 12" id="KW-0808">Transferase</keyword>
<evidence type="ECO:0000313" key="14">
    <source>
        <dbReference type="Proteomes" id="UP000035034"/>
    </source>
</evidence>
<dbReference type="Gene3D" id="3.40.640.10">
    <property type="entry name" value="Type I PLP-dependent aspartate aminotransferase-like (Major domain)"/>
    <property type="match status" value="1"/>
</dbReference>
<dbReference type="NCBIfam" id="TIGR02407">
    <property type="entry name" value="ectoine_ectB"/>
    <property type="match status" value="1"/>
</dbReference>
<dbReference type="InterPro" id="IPR015422">
    <property type="entry name" value="PyrdxlP-dep_Trfase_small"/>
</dbReference>
<dbReference type="RefSeq" id="WP_007317424.1">
    <property type="nucleotide sequence ID" value="NZ_BAEH01000046.1"/>
</dbReference>
<dbReference type="AlphaFoldDB" id="H0QZ36"/>
<evidence type="ECO:0000256" key="2">
    <source>
        <dbReference type="ARBA" id="ARBA00002189"/>
    </source>
</evidence>
<dbReference type="Proteomes" id="UP000035034">
    <property type="component" value="Unassembled WGS sequence"/>
</dbReference>
<dbReference type="SUPFAM" id="SSF53383">
    <property type="entry name" value="PLP-dependent transferases"/>
    <property type="match status" value="1"/>
</dbReference>
<keyword evidence="9 11" id="KW-0663">Pyridoxal phosphate</keyword>
<dbReference type="InterPro" id="IPR015424">
    <property type="entry name" value="PyrdxlP-dep_Trfase"/>
</dbReference>
<gene>
    <name evidence="13" type="primary">ectB</name>
    <name evidence="13" type="ORF">GOEFS_046_00430</name>
</gene>
<proteinExistence type="inferred from homology"/>
<dbReference type="InterPro" id="IPR049704">
    <property type="entry name" value="Aminotrans_3_PPA_site"/>
</dbReference>
<dbReference type="NCBIfam" id="TIGR00709">
    <property type="entry name" value="dat"/>
    <property type="match status" value="1"/>
</dbReference>
<dbReference type="Pfam" id="PF00202">
    <property type="entry name" value="Aminotran_3"/>
    <property type="match status" value="1"/>
</dbReference>
<dbReference type="GO" id="GO:0030170">
    <property type="term" value="F:pyridoxal phosphate binding"/>
    <property type="evidence" value="ECO:0007669"/>
    <property type="project" value="InterPro"/>
</dbReference>
<dbReference type="PIRSF" id="PIRSF000521">
    <property type="entry name" value="Transaminase_4ab_Lys_Orn"/>
    <property type="match status" value="1"/>
</dbReference>
<dbReference type="GO" id="GO:0047307">
    <property type="term" value="F:diaminobutyrate-pyruvate transaminase activity"/>
    <property type="evidence" value="ECO:0007669"/>
    <property type="project" value="InterPro"/>
</dbReference>
<sequence>MNLLDTMVDESIFTKHESEVRSYCRNWPTVFNRASGAWLTDVHGHNYLDFFAGAGALNYGHNNPILKEALIEYIADDGITHGLDMSTSAKGDFLQTFNDLILAPRGLDYKVQFPGPTGTNAVESALKLARKVTGRESIISFTNAFHGMTLGSLSVTGNSMKRAGAGIPLVHATPMPFDNYFGGVMEDFAWFERVLDDSGSGLNRPAAVIVETVQGEGGVNVARAEWLQALADLCKRRDILLIVDDVQMGCGRTGSFFSFEEAGIVPDIVTMSKSIGGYGLPLALTLIRPELDVWAPGEHNGTFRGNNPAFVTAATALRTYWSDDKLSQEVAAKGDRIASAFAELSEQYEGLRHRGRGMVQGLVFDEPSDAGKVCTAAFGAGLLAETSGPTDAVVKLLPPLTIGTDDLDAGLAILSGAVREVRS</sequence>
<organism evidence="13 14">
    <name type="scientific">Gordonia effusa NBRC 100432</name>
    <dbReference type="NCBI Taxonomy" id="1077974"/>
    <lineage>
        <taxon>Bacteria</taxon>
        <taxon>Bacillati</taxon>
        <taxon>Actinomycetota</taxon>
        <taxon>Actinomycetes</taxon>
        <taxon>Mycobacteriales</taxon>
        <taxon>Gordoniaceae</taxon>
        <taxon>Gordonia</taxon>
    </lineage>
</organism>
<evidence type="ECO:0000256" key="6">
    <source>
        <dbReference type="ARBA" id="ARBA00014798"/>
    </source>
</evidence>
<evidence type="ECO:0000256" key="1">
    <source>
        <dbReference type="ARBA" id="ARBA00001933"/>
    </source>
</evidence>